<proteinExistence type="predicted"/>
<comment type="caution">
    <text evidence="1">The sequence shown here is derived from an EMBL/GenBank/DDBJ whole genome shotgun (WGS) entry which is preliminary data.</text>
</comment>
<name>A0A5F1ZS96_9LEPT</name>
<protein>
    <submittedName>
        <fullName evidence="1">Uncharacterized protein</fullName>
    </submittedName>
</protein>
<reference evidence="1 4" key="2">
    <citation type="journal article" date="2019" name="PLoS Negl. Trop. Dis.">
        <title>Revisiting the worldwide diversity of Leptospira species in the environment.</title>
        <authorList>
            <person name="Vincent A.T."/>
            <person name="Schiettekatte O."/>
            <person name="Bourhy P."/>
            <person name="Veyrier F.J."/>
            <person name="Picardeau M."/>
        </authorList>
    </citation>
    <scope>NUCLEOTIDE SEQUENCE [LARGE SCALE GENOMIC DNA]</scope>
    <source>
        <strain evidence="2">201702690</strain>
        <strain evidence="1 4">SSW18</strain>
    </source>
</reference>
<reference evidence="2" key="1">
    <citation type="submission" date="2018-10" db="EMBL/GenBank/DDBJ databases">
        <authorList>
            <person name="Vincent A.T."/>
            <person name="Schiettekatte O."/>
            <person name="Bourhy P."/>
            <person name="Veyrier F.J."/>
            <person name="Picardeau M."/>
        </authorList>
    </citation>
    <scope>NUCLEOTIDE SEQUENCE</scope>
    <source>
        <strain evidence="2">201702690</strain>
    </source>
</reference>
<dbReference type="EMBL" id="RQER01000005">
    <property type="protein sequence ID" value="TGK01771.1"/>
    <property type="molecule type" value="Genomic_DNA"/>
</dbReference>
<keyword evidence="3" id="KW-1185">Reference proteome</keyword>
<sequence>MSFFGVFCALLSTLIYMKRDRLSRFFTSYSVFTTREEAISDAETSGKKGIIFFITPLGCGDCGLETNVLQDLDGLGWTLLRVSEGSLEYERILSDDRFLEALSLVRSGKPSWGIMNLGEELLLLEPGVPEKAFIQKLSGSTKQSPEP</sequence>
<dbReference type="Proteomes" id="UP000297273">
    <property type="component" value="Unassembled WGS sequence"/>
</dbReference>
<evidence type="ECO:0000313" key="1">
    <source>
        <dbReference type="EMBL" id="TGK01771.1"/>
    </source>
</evidence>
<dbReference type="OrthoDB" id="326390at2"/>
<gene>
    <name evidence="1" type="ORF">EHO57_08170</name>
    <name evidence="2" type="ORF">EHQ53_14930</name>
</gene>
<dbReference type="AlphaFoldDB" id="A0A5F1ZS96"/>
<accession>A0A5F1ZS96</accession>
<dbReference type="Proteomes" id="UP000297946">
    <property type="component" value="Unassembled WGS sequence"/>
</dbReference>
<evidence type="ECO:0000313" key="4">
    <source>
        <dbReference type="Proteomes" id="UP000297946"/>
    </source>
</evidence>
<evidence type="ECO:0000313" key="2">
    <source>
        <dbReference type="EMBL" id="TGL39377.1"/>
    </source>
</evidence>
<dbReference type="EMBL" id="RQGC01000012">
    <property type="protein sequence ID" value="TGL39377.1"/>
    <property type="molecule type" value="Genomic_DNA"/>
</dbReference>
<organism evidence="1 4">
    <name type="scientific">Leptospira langatensis</name>
    <dbReference type="NCBI Taxonomy" id="2484983"/>
    <lineage>
        <taxon>Bacteria</taxon>
        <taxon>Pseudomonadati</taxon>
        <taxon>Spirochaetota</taxon>
        <taxon>Spirochaetia</taxon>
        <taxon>Leptospirales</taxon>
        <taxon>Leptospiraceae</taxon>
        <taxon>Leptospira</taxon>
    </lineage>
</organism>
<evidence type="ECO:0000313" key="3">
    <source>
        <dbReference type="Proteomes" id="UP000297273"/>
    </source>
</evidence>